<evidence type="ECO:0000313" key="2">
    <source>
        <dbReference type="EMBL" id="CCC94579.1"/>
    </source>
</evidence>
<protein>
    <submittedName>
        <fullName evidence="2">Uncharacterized protein</fullName>
    </submittedName>
</protein>
<feature type="region of interest" description="Disordered" evidence="1">
    <location>
        <begin position="16"/>
        <end position="38"/>
    </location>
</feature>
<dbReference type="EMBL" id="HE575323">
    <property type="protein sequence ID" value="CCC94579.1"/>
    <property type="molecule type" value="Genomic_DNA"/>
</dbReference>
<accession>G0UYW1</accession>
<dbReference type="VEuPathDB" id="TriTrypDB:TcIL3000_10_13640"/>
<reference evidence="2" key="1">
    <citation type="journal article" date="2012" name="Proc. Natl. Acad. Sci. U.S.A.">
        <title>Antigenic diversity is generated by distinct evolutionary mechanisms in African trypanosome species.</title>
        <authorList>
            <person name="Jackson A.P."/>
            <person name="Berry A."/>
            <person name="Aslett M."/>
            <person name="Allison H.C."/>
            <person name="Burton P."/>
            <person name="Vavrova-Anderson J."/>
            <person name="Brown R."/>
            <person name="Browne H."/>
            <person name="Corton N."/>
            <person name="Hauser H."/>
            <person name="Gamble J."/>
            <person name="Gilderthorp R."/>
            <person name="Marcello L."/>
            <person name="McQuillan J."/>
            <person name="Otto T.D."/>
            <person name="Quail M.A."/>
            <person name="Sanders M.J."/>
            <person name="van Tonder A."/>
            <person name="Ginger M.L."/>
            <person name="Field M.C."/>
            <person name="Barry J.D."/>
            <person name="Hertz-Fowler C."/>
            <person name="Berriman M."/>
        </authorList>
    </citation>
    <scope>NUCLEOTIDE SEQUENCE</scope>
    <source>
        <strain evidence="2">IL3000</strain>
    </source>
</reference>
<proteinExistence type="predicted"/>
<dbReference type="AlphaFoldDB" id="G0UYW1"/>
<sequence>MRRCVSHFSTVMSSDPSVRTAVSSSATHSPKPATSGRSLLGYPLRRAAAMEMLYGGVCVQHLAQGPFPLRKIKSEDLPPPSLQCERDDLELEVKDSTGNTMGLRLFPVNIGIRGRIESVRVRSEDCYRRLLAQKHCAATGSPLQFPVQSGGVCSGKSGGFTEKTGTWSDVPNFHPPSSSLSLFTRPADCQSGGDVCRTTPDDVAVYHPRAWKPLQMLKPMPHNWGPAVRSSGVRGPSMQLFQERIDKKGFGWKRKSRSLWQQDIATAGFRPKRYF</sequence>
<gene>
    <name evidence="2" type="ORF">TCIL3000_10_13640</name>
</gene>
<name>G0UYW1_TRYCI</name>
<organism evidence="2">
    <name type="scientific">Trypanosoma congolense (strain IL3000)</name>
    <dbReference type="NCBI Taxonomy" id="1068625"/>
    <lineage>
        <taxon>Eukaryota</taxon>
        <taxon>Discoba</taxon>
        <taxon>Euglenozoa</taxon>
        <taxon>Kinetoplastea</taxon>
        <taxon>Metakinetoplastina</taxon>
        <taxon>Trypanosomatida</taxon>
        <taxon>Trypanosomatidae</taxon>
        <taxon>Trypanosoma</taxon>
        <taxon>Nannomonas</taxon>
    </lineage>
</organism>
<evidence type="ECO:0000256" key="1">
    <source>
        <dbReference type="SAM" id="MobiDB-lite"/>
    </source>
</evidence>
<feature type="compositionally biased region" description="Polar residues" evidence="1">
    <location>
        <begin position="16"/>
        <end position="28"/>
    </location>
</feature>